<keyword evidence="1" id="KW-0732">Signal</keyword>
<gene>
    <name evidence="3" type="ORF">LV85_02283</name>
</gene>
<name>A0A2W7RB31_9BACT</name>
<dbReference type="OrthoDB" id="680270at2"/>
<proteinExistence type="predicted"/>
<evidence type="ECO:0000313" key="3">
    <source>
        <dbReference type="EMBL" id="PZX51339.1"/>
    </source>
</evidence>
<dbReference type="AlphaFoldDB" id="A0A2W7RB31"/>
<reference evidence="3 4" key="1">
    <citation type="submission" date="2018-06" db="EMBL/GenBank/DDBJ databases">
        <title>Genomic Encyclopedia of Archaeal and Bacterial Type Strains, Phase II (KMG-II): from individual species to whole genera.</title>
        <authorList>
            <person name="Goeker M."/>
        </authorList>
    </citation>
    <scope>NUCLEOTIDE SEQUENCE [LARGE SCALE GENOMIC DNA]</scope>
    <source>
        <strain evidence="3 4">DSM 19830</strain>
    </source>
</reference>
<sequence length="228" mass="23818">MNFSKIYAFVLLIFLMGTTAQAQTETRTPGKFTGVNSEGSWDVIITLGDRDEVKLVSKGFDLDEVITEIEDGNLTIELDDSDDNANFTAYVTVRNLESLGLSGSGNMIIRSDISAREFSIGLAGSGNIELEMLTTGDLNVGMAGSGYVSIASGSASDVNIGQAGSGDFKAIDLMAKDVKIGKTGSGDTHIGVEGELTVGSLGSGSVYYNGEPTDITNGSFGSGKVVRR</sequence>
<dbReference type="Pfam" id="PF10988">
    <property type="entry name" value="DUF2807"/>
    <property type="match status" value="1"/>
</dbReference>
<accession>A0A2W7RB31</accession>
<dbReference type="RefSeq" id="WP_158531173.1">
    <property type="nucleotide sequence ID" value="NZ_QKZT01000009.1"/>
</dbReference>
<organism evidence="3 4">
    <name type="scientific">Algoriphagus chordae</name>
    <dbReference type="NCBI Taxonomy" id="237019"/>
    <lineage>
        <taxon>Bacteria</taxon>
        <taxon>Pseudomonadati</taxon>
        <taxon>Bacteroidota</taxon>
        <taxon>Cytophagia</taxon>
        <taxon>Cytophagales</taxon>
        <taxon>Cyclobacteriaceae</taxon>
        <taxon>Algoriphagus</taxon>
    </lineage>
</organism>
<protein>
    <submittedName>
        <fullName evidence="3">Putative autotransporter adhesin-like protein</fullName>
    </submittedName>
</protein>
<dbReference type="Gene3D" id="2.160.20.120">
    <property type="match status" value="1"/>
</dbReference>
<evidence type="ECO:0000259" key="2">
    <source>
        <dbReference type="Pfam" id="PF10988"/>
    </source>
</evidence>
<keyword evidence="4" id="KW-1185">Reference proteome</keyword>
<dbReference type="InterPro" id="IPR021255">
    <property type="entry name" value="DUF2807"/>
</dbReference>
<feature type="chain" id="PRO_5015979198" evidence="1">
    <location>
        <begin position="23"/>
        <end position="228"/>
    </location>
</feature>
<dbReference type="PANTHER" id="PTHR39200:SF1">
    <property type="entry name" value="AUTO-TRANSPORTER ADHESIN HEAD GIN DOMAIN-CONTAINING PROTEIN-RELATED"/>
    <property type="match status" value="1"/>
</dbReference>
<comment type="caution">
    <text evidence="3">The sequence shown here is derived from an EMBL/GenBank/DDBJ whole genome shotgun (WGS) entry which is preliminary data.</text>
</comment>
<dbReference type="PANTHER" id="PTHR39200">
    <property type="entry name" value="HYPOTHETICAL EXPORTED PROTEIN"/>
    <property type="match status" value="1"/>
</dbReference>
<dbReference type="EMBL" id="QKZT01000009">
    <property type="protein sequence ID" value="PZX51339.1"/>
    <property type="molecule type" value="Genomic_DNA"/>
</dbReference>
<evidence type="ECO:0000313" key="4">
    <source>
        <dbReference type="Proteomes" id="UP000248882"/>
    </source>
</evidence>
<dbReference type="Proteomes" id="UP000248882">
    <property type="component" value="Unassembled WGS sequence"/>
</dbReference>
<feature type="signal peptide" evidence="1">
    <location>
        <begin position="1"/>
        <end position="22"/>
    </location>
</feature>
<evidence type="ECO:0000256" key="1">
    <source>
        <dbReference type="SAM" id="SignalP"/>
    </source>
</evidence>
<feature type="domain" description="Putative auto-transporter adhesin head GIN" evidence="2">
    <location>
        <begin position="32"/>
        <end position="212"/>
    </location>
</feature>